<dbReference type="InterPro" id="IPR003838">
    <property type="entry name" value="ABC3_permease_C"/>
</dbReference>
<evidence type="ECO:0000256" key="3">
    <source>
        <dbReference type="ARBA" id="ARBA00022692"/>
    </source>
</evidence>
<proteinExistence type="inferred from homology"/>
<feature type="transmembrane region" description="Helical" evidence="7">
    <location>
        <begin position="388"/>
        <end position="408"/>
    </location>
</feature>
<dbReference type="PANTHER" id="PTHR30572:SF4">
    <property type="entry name" value="ABC TRANSPORTER PERMEASE YTRF"/>
    <property type="match status" value="1"/>
</dbReference>
<evidence type="ECO:0000259" key="8">
    <source>
        <dbReference type="Pfam" id="PF02687"/>
    </source>
</evidence>
<comment type="subcellular location">
    <subcellularLocation>
        <location evidence="1">Cell membrane</location>
        <topology evidence="1">Multi-pass membrane protein</topology>
    </subcellularLocation>
</comment>
<feature type="domain" description="MacB-like periplasmic core" evidence="9">
    <location>
        <begin position="24"/>
        <end position="266"/>
    </location>
</feature>
<name>A0AAW6TQN2_9BACT</name>
<reference evidence="10" key="1">
    <citation type="submission" date="2023-05" db="EMBL/GenBank/DDBJ databases">
        <title>Anaerotaeda fermentans gen. nov., sp. nov., a novel anaerobic planctomycete of the new family within the order Sedimentisphaerales isolated from Taman Peninsula, Russia.</title>
        <authorList>
            <person name="Khomyakova M.A."/>
            <person name="Merkel A.Y."/>
            <person name="Slobodkin A.I."/>
        </authorList>
    </citation>
    <scope>NUCLEOTIDE SEQUENCE</scope>
    <source>
        <strain evidence="10">M17dextr</strain>
    </source>
</reference>
<evidence type="ECO:0000259" key="9">
    <source>
        <dbReference type="Pfam" id="PF12704"/>
    </source>
</evidence>
<evidence type="ECO:0000256" key="2">
    <source>
        <dbReference type="ARBA" id="ARBA00022475"/>
    </source>
</evidence>
<evidence type="ECO:0000256" key="1">
    <source>
        <dbReference type="ARBA" id="ARBA00004651"/>
    </source>
</evidence>
<evidence type="ECO:0000313" key="11">
    <source>
        <dbReference type="Proteomes" id="UP001431776"/>
    </source>
</evidence>
<feature type="transmembrane region" description="Helical" evidence="7">
    <location>
        <begin position="25"/>
        <end position="45"/>
    </location>
</feature>
<comment type="similarity">
    <text evidence="6">Belongs to the ABC-4 integral membrane protein family.</text>
</comment>
<feature type="domain" description="ABC3 transporter permease C-terminal" evidence="8">
    <location>
        <begin position="302"/>
        <end position="415"/>
    </location>
</feature>
<feature type="transmembrane region" description="Helical" evidence="7">
    <location>
        <begin position="343"/>
        <end position="376"/>
    </location>
</feature>
<dbReference type="Pfam" id="PF12704">
    <property type="entry name" value="MacB_PCD"/>
    <property type="match status" value="1"/>
</dbReference>
<evidence type="ECO:0000313" key="10">
    <source>
        <dbReference type="EMBL" id="MDI6447953.1"/>
    </source>
</evidence>
<protein>
    <submittedName>
        <fullName evidence="10">ABC transporter permease</fullName>
    </submittedName>
</protein>
<dbReference type="GO" id="GO:0005886">
    <property type="term" value="C:plasma membrane"/>
    <property type="evidence" value="ECO:0007669"/>
    <property type="project" value="UniProtKB-SubCell"/>
</dbReference>
<dbReference type="AlphaFoldDB" id="A0AAW6TQN2"/>
<evidence type="ECO:0000256" key="6">
    <source>
        <dbReference type="ARBA" id="ARBA00038076"/>
    </source>
</evidence>
<dbReference type="RefSeq" id="WP_349243364.1">
    <property type="nucleotide sequence ID" value="NZ_JASCXX010000002.1"/>
</dbReference>
<keyword evidence="5 7" id="KW-0472">Membrane</keyword>
<evidence type="ECO:0000256" key="5">
    <source>
        <dbReference type="ARBA" id="ARBA00023136"/>
    </source>
</evidence>
<keyword evidence="11" id="KW-1185">Reference proteome</keyword>
<dbReference type="EMBL" id="JASCXX010000002">
    <property type="protein sequence ID" value="MDI6447953.1"/>
    <property type="molecule type" value="Genomic_DNA"/>
</dbReference>
<keyword evidence="2" id="KW-1003">Cell membrane</keyword>
<dbReference type="Proteomes" id="UP001431776">
    <property type="component" value="Unassembled WGS sequence"/>
</dbReference>
<dbReference type="Pfam" id="PF02687">
    <property type="entry name" value="FtsX"/>
    <property type="match status" value="1"/>
</dbReference>
<dbReference type="InterPro" id="IPR025857">
    <property type="entry name" value="MacB_PCD"/>
</dbReference>
<evidence type="ECO:0000256" key="7">
    <source>
        <dbReference type="SAM" id="Phobius"/>
    </source>
</evidence>
<evidence type="ECO:0000256" key="4">
    <source>
        <dbReference type="ARBA" id="ARBA00022989"/>
    </source>
</evidence>
<dbReference type="PANTHER" id="PTHR30572">
    <property type="entry name" value="MEMBRANE COMPONENT OF TRANSPORTER-RELATED"/>
    <property type="match status" value="1"/>
</dbReference>
<gene>
    <name evidence="10" type="ORF">QJ522_02760</name>
</gene>
<keyword evidence="3 7" id="KW-0812">Transmembrane</keyword>
<sequence>MRQTRIARNVWLGIENLLLHKLRSFLTMLGVVFGVGSVVAMLSVGEGASMEAMDNIRKLGSNNIIISSVKPSADDQQRTTTSFMSVYGLTYEDHRRIAESFGNIKQVAPVKLTRKETRLRERSMELRIVGTTPEWFDLVPREVLAGRVLLPPDQARRAPVVVLTEFGARKVLATEAVVGQTIRIGGDEFEVIGIVRSESGQAGNIQIPDQEADAYIPMEVARRYFGDFFVKRTSGAEEREKVELHQVIVQVEDPKGVEAVAAGIERMLERFHKKKDYTVSVPLALLKQAEATKRTFNIVLGSIAGISLLVGGIGIMNIMLASVTERTREIGIRRAIGAKRKQIIYQFLVETVVLSTTGGLIGLGVGILIPLLITYFSGMATVVTLNGILLPLFISMGIGILFGLYPAINAAKVDPIIALRHE</sequence>
<dbReference type="GO" id="GO:0022857">
    <property type="term" value="F:transmembrane transporter activity"/>
    <property type="evidence" value="ECO:0007669"/>
    <property type="project" value="TreeGrafter"/>
</dbReference>
<keyword evidence="4 7" id="KW-1133">Transmembrane helix</keyword>
<feature type="transmembrane region" description="Helical" evidence="7">
    <location>
        <begin position="298"/>
        <end position="323"/>
    </location>
</feature>
<comment type="caution">
    <text evidence="10">The sequence shown here is derived from an EMBL/GenBank/DDBJ whole genome shotgun (WGS) entry which is preliminary data.</text>
</comment>
<accession>A0AAW6TQN2</accession>
<organism evidence="10 11">
    <name type="scientific">Anaerobaca lacustris</name>
    <dbReference type="NCBI Taxonomy" id="3044600"/>
    <lineage>
        <taxon>Bacteria</taxon>
        <taxon>Pseudomonadati</taxon>
        <taxon>Planctomycetota</taxon>
        <taxon>Phycisphaerae</taxon>
        <taxon>Sedimentisphaerales</taxon>
        <taxon>Anaerobacaceae</taxon>
        <taxon>Anaerobaca</taxon>
    </lineage>
</organism>
<dbReference type="InterPro" id="IPR050250">
    <property type="entry name" value="Macrolide_Exporter_MacB"/>
</dbReference>